<dbReference type="EMBL" id="CAJOBC010105235">
    <property type="protein sequence ID" value="CAF4496513.1"/>
    <property type="molecule type" value="Genomic_DNA"/>
</dbReference>
<dbReference type="OrthoDB" id="414418at2759"/>
<gene>
    <name evidence="2" type="ORF">GPM918_LOCUS43184</name>
    <name evidence="3" type="ORF">SRO942_LOCUS44603</name>
</gene>
<comment type="caution">
    <text evidence="2">The sequence shown here is derived from an EMBL/GenBank/DDBJ whole genome shotgun (WGS) entry which is preliminary data.</text>
</comment>
<dbReference type="SUPFAM" id="SSF53254">
    <property type="entry name" value="Phosphoglycerate mutase-like"/>
    <property type="match status" value="1"/>
</dbReference>
<sequence>MHCQNAESPVKQEKEEERNETTSPTTVLSSLNTKNTTMALRRLYQTKQTGTVRLYLVRHGERLDEVPGNTFYKNCGEQWYDPPLTEMGKRQAYYTATYLKSILQNLPPVLYVSPLSRTVQTAVEIANYLNSFIELVAGLAHCAAAFQSGGVLLQQSSFLSESDIVTLCPTIKLGEYEWIDTDTFMDCIIRLCVISGANSEVVCVTHREGIRDLSKSNLCVSGKKIQYTPYCCIAKFTYNLETKTFQSHGIIGDNKEIYS</sequence>
<dbReference type="PANTHER" id="PTHR16469">
    <property type="entry name" value="UBIQUITIN-ASSOCIATED AND SH3 DOMAIN-CONTAINING BA-RELATED"/>
    <property type="match status" value="1"/>
</dbReference>
<feature type="region of interest" description="Disordered" evidence="1">
    <location>
        <begin position="1"/>
        <end position="28"/>
    </location>
</feature>
<name>A0A816BRL1_9BILA</name>
<dbReference type="EMBL" id="CAJNOQ010038423">
    <property type="protein sequence ID" value="CAF1612492.1"/>
    <property type="molecule type" value="Genomic_DNA"/>
</dbReference>
<dbReference type="CDD" id="cd07040">
    <property type="entry name" value="HP"/>
    <property type="match status" value="1"/>
</dbReference>
<protein>
    <recommendedName>
        <fullName evidence="5">Phosphoglycerate mutase family protein</fullName>
    </recommendedName>
</protein>
<dbReference type="AlphaFoldDB" id="A0A816BRL1"/>
<dbReference type="Proteomes" id="UP000681722">
    <property type="component" value="Unassembled WGS sequence"/>
</dbReference>
<dbReference type="InterPro" id="IPR029033">
    <property type="entry name" value="His_PPase_superfam"/>
</dbReference>
<evidence type="ECO:0000313" key="3">
    <source>
        <dbReference type="EMBL" id="CAF4496513.1"/>
    </source>
</evidence>
<accession>A0A816BRL1</accession>
<dbReference type="Pfam" id="PF00300">
    <property type="entry name" value="His_Phos_1"/>
    <property type="match status" value="1"/>
</dbReference>
<feature type="compositionally biased region" description="Basic and acidic residues" evidence="1">
    <location>
        <begin position="10"/>
        <end position="20"/>
    </location>
</feature>
<dbReference type="InterPro" id="IPR013078">
    <property type="entry name" value="His_Pase_superF_clade-1"/>
</dbReference>
<evidence type="ECO:0008006" key="5">
    <source>
        <dbReference type="Google" id="ProtNLM"/>
    </source>
</evidence>
<evidence type="ECO:0000256" key="1">
    <source>
        <dbReference type="SAM" id="MobiDB-lite"/>
    </source>
</evidence>
<dbReference type="Gene3D" id="3.40.50.1240">
    <property type="entry name" value="Phosphoglycerate mutase-like"/>
    <property type="match status" value="1"/>
</dbReference>
<reference evidence="2" key="1">
    <citation type="submission" date="2021-02" db="EMBL/GenBank/DDBJ databases">
        <authorList>
            <person name="Nowell W R."/>
        </authorList>
    </citation>
    <scope>NUCLEOTIDE SEQUENCE</scope>
</reference>
<dbReference type="PANTHER" id="PTHR16469:SF27">
    <property type="entry name" value="UBIQUITIN-ASSOCIATED AND SH3 DOMAIN-CONTAINING BA-RELATED"/>
    <property type="match status" value="1"/>
</dbReference>
<dbReference type="InterPro" id="IPR051710">
    <property type="entry name" value="Phosphatase_SH3-domain"/>
</dbReference>
<keyword evidence="4" id="KW-1185">Reference proteome</keyword>
<proteinExistence type="predicted"/>
<dbReference type="Proteomes" id="UP000663829">
    <property type="component" value="Unassembled WGS sequence"/>
</dbReference>
<organism evidence="2 4">
    <name type="scientific">Didymodactylos carnosus</name>
    <dbReference type="NCBI Taxonomy" id="1234261"/>
    <lineage>
        <taxon>Eukaryota</taxon>
        <taxon>Metazoa</taxon>
        <taxon>Spiralia</taxon>
        <taxon>Gnathifera</taxon>
        <taxon>Rotifera</taxon>
        <taxon>Eurotatoria</taxon>
        <taxon>Bdelloidea</taxon>
        <taxon>Philodinida</taxon>
        <taxon>Philodinidae</taxon>
        <taxon>Didymodactylos</taxon>
    </lineage>
</organism>
<evidence type="ECO:0000313" key="4">
    <source>
        <dbReference type="Proteomes" id="UP000663829"/>
    </source>
</evidence>
<evidence type="ECO:0000313" key="2">
    <source>
        <dbReference type="EMBL" id="CAF1612492.1"/>
    </source>
</evidence>